<dbReference type="PANTHER" id="PTHR37297:SF1">
    <property type="entry name" value="PROTEIN NRDI"/>
    <property type="match status" value="1"/>
</dbReference>
<accession>A0ABY5J089</accession>
<dbReference type="SUPFAM" id="SSF52218">
    <property type="entry name" value="Flavoproteins"/>
    <property type="match status" value="1"/>
</dbReference>
<dbReference type="Proteomes" id="UP001059576">
    <property type="component" value="Chromosome"/>
</dbReference>
<organism evidence="4 5">
    <name type="scientific">Mycoplasmopsis equigenitalium</name>
    <dbReference type="NCBI Taxonomy" id="114883"/>
    <lineage>
        <taxon>Bacteria</taxon>
        <taxon>Bacillati</taxon>
        <taxon>Mycoplasmatota</taxon>
        <taxon>Mycoplasmoidales</taxon>
        <taxon>Metamycoplasmataceae</taxon>
        <taxon>Mycoplasmopsis</taxon>
    </lineage>
</organism>
<proteinExistence type="inferred from homology"/>
<dbReference type="InterPro" id="IPR004465">
    <property type="entry name" value="RNR_NrdI"/>
</dbReference>
<comment type="similarity">
    <text evidence="2 3">Belongs to the NrdI family.</text>
</comment>
<protein>
    <recommendedName>
        <fullName evidence="3">Protein NrdI</fullName>
    </recommendedName>
</protein>
<reference evidence="4" key="1">
    <citation type="submission" date="2022-07" db="EMBL/GenBank/DDBJ databases">
        <title>Complete genome of Mycoplasma equigenitalium type strain T37.</title>
        <authorList>
            <person name="Spergser J."/>
        </authorList>
    </citation>
    <scope>NUCLEOTIDE SEQUENCE</scope>
    <source>
        <strain evidence="4">T37</strain>
    </source>
</reference>
<dbReference type="InterPro" id="IPR029039">
    <property type="entry name" value="Flavoprotein-like_sf"/>
</dbReference>
<evidence type="ECO:0000313" key="5">
    <source>
        <dbReference type="Proteomes" id="UP001059576"/>
    </source>
</evidence>
<dbReference type="EMBL" id="CP101808">
    <property type="protein sequence ID" value="UUD36676.1"/>
    <property type="molecule type" value="Genomic_DNA"/>
</dbReference>
<sequence>MHKDIIKVKGIDKPSGDILCVYYSSLTENTHTFVTQKLKLDSLRIPYEKKLVNKDDKPVEGTILVDRDYVLFCPTFSGGGEFKEGAVPKEVIKFLNVKQNRDHCKGVIVSGNTNFNETFALAGPILSKKLNVPLLYQFELRGTNDDVTRVRQILTDFWGK</sequence>
<keyword evidence="5" id="KW-1185">Reference proteome</keyword>
<dbReference type="RefSeq" id="WP_256541805.1">
    <property type="nucleotide sequence ID" value="NZ_CP101808.1"/>
</dbReference>
<evidence type="ECO:0000256" key="2">
    <source>
        <dbReference type="ARBA" id="ARBA00009942"/>
    </source>
</evidence>
<dbReference type="PANTHER" id="PTHR37297">
    <property type="entry name" value="PROTEIN NRDI"/>
    <property type="match status" value="1"/>
</dbReference>
<gene>
    <name evidence="3 4" type="primary">nrdI</name>
    <name evidence="4" type="ORF">NPA09_02050</name>
</gene>
<dbReference type="HAMAP" id="MF_00128">
    <property type="entry name" value="NrdI"/>
    <property type="match status" value="1"/>
</dbReference>
<evidence type="ECO:0000313" key="4">
    <source>
        <dbReference type="EMBL" id="UUD36676.1"/>
    </source>
</evidence>
<evidence type="ECO:0000256" key="1">
    <source>
        <dbReference type="ARBA" id="ARBA00003999"/>
    </source>
</evidence>
<dbReference type="InterPro" id="IPR020852">
    <property type="entry name" value="RNR_Ib_NrdI_bac"/>
</dbReference>
<dbReference type="Pfam" id="PF07972">
    <property type="entry name" value="Flavodoxin_NdrI"/>
    <property type="match status" value="1"/>
</dbReference>
<dbReference type="Gene3D" id="3.40.50.360">
    <property type="match status" value="1"/>
</dbReference>
<comment type="function">
    <text evidence="1 3">Probably involved in ribonucleotide reductase function.</text>
</comment>
<dbReference type="PIRSF" id="PIRSF005087">
    <property type="entry name" value="NrdI"/>
    <property type="match status" value="1"/>
</dbReference>
<dbReference type="NCBIfam" id="TIGR00333">
    <property type="entry name" value="nrdI"/>
    <property type="match status" value="1"/>
</dbReference>
<evidence type="ECO:0000256" key="3">
    <source>
        <dbReference type="HAMAP-Rule" id="MF_00128"/>
    </source>
</evidence>
<name>A0ABY5J089_9BACT</name>